<comment type="catalytic activity">
    <reaction evidence="5 6">
        <text>cytidine(34) in tRNA(Ile2) + L-lysine + ATP = lysidine(34) in tRNA(Ile2) + AMP + diphosphate + H(+)</text>
        <dbReference type="Rhea" id="RHEA:43744"/>
        <dbReference type="Rhea" id="RHEA-COMP:10625"/>
        <dbReference type="Rhea" id="RHEA-COMP:10670"/>
        <dbReference type="ChEBI" id="CHEBI:15378"/>
        <dbReference type="ChEBI" id="CHEBI:30616"/>
        <dbReference type="ChEBI" id="CHEBI:32551"/>
        <dbReference type="ChEBI" id="CHEBI:33019"/>
        <dbReference type="ChEBI" id="CHEBI:82748"/>
        <dbReference type="ChEBI" id="CHEBI:83665"/>
        <dbReference type="ChEBI" id="CHEBI:456215"/>
        <dbReference type="EC" id="6.3.4.19"/>
    </reaction>
</comment>
<dbReference type="EMBL" id="JNUP01000003">
    <property type="protein sequence ID" value="KGE73851.1"/>
    <property type="molecule type" value="Genomic_DNA"/>
</dbReference>
<dbReference type="InterPro" id="IPR011063">
    <property type="entry name" value="TilS/TtcA_N"/>
</dbReference>
<comment type="caution">
    <text evidence="8">The sequence shown here is derived from an EMBL/GenBank/DDBJ whole genome shotgun (WGS) entry which is preliminary data.</text>
</comment>
<dbReference type="GO" id="GO:0006400">
    <property type="term" value="P:tRNA modification"/>
    <property type="evidence" value="ECO:0007669"/>
    <property type="project" value="UniProtKB-UniRule"/>
</dbReference>
<dbReference type="PANTHER" id="PTHR43033:SF1">
    <property type="entry name" value="TRNA(ILE)-LYSIDINE SYNTHASE-RELATED"/>
    <property type="match status" value="1"/>
</dbReference>
<organism evidence="8 9">
    <name type="scientific">Spirochaeta lutea</name>
    <dbReference type="NCBI Taxonomy" id="1480694"/>
    <lineage>
        <taxon>Bacteria</taxon>
        <taxon>Pseudomonadati</taxon>
        <taxon>Spirochaetota</taxon>
        <taxon>Spirochaetia</taxon>
        <taxon>Spirochaetales</taxon>
        <taxon>Spirochaetaceae</taxon>
        <taxon>Spirochaeta</taxon>
    </lineage>
</organism>
<dbReference type="InterPro" id="IPR012094">
    <property type="entry name" value="tRNA_Ile_lys_synt"/>
</dbReference>
<protein>
    <recommendedName>
        <fullName evidence="6">tRNA(Ile)-lysidine synthase</fullName>
        <ecNumber evidence="6">6.3.4.19</ecNumber>
    </recommendedName>
    <alternativeName>
        <fullName evidence="6">tRNA(Ile)-2-lysyl-cytidine synthase</fullName>
    </alternativeName>
    <alternativeName>
        <fullName evidence="6">tRNA(Ile)-lysidine synthetase</fullName>
    </alternativeName>
</protein>
<accession>A0A098R279</accession>
<dbReference type="PANTHER" id="PTHR43033">
    <property type="entry name" value="TRNA(ILE)-LYSIDINE SYNTHASE-RELATED"/>
    <property type="match status" value="1"/>
</dbReference>
<evidence type="ECO:0000256" key="2">
    <source>
        <dbReference type="ARBA" id="ARBA00022694"/>
    </source>
</evidence>
<comment type="domain">
    <text evidence="6">The N-terminal region contains the highly conserved SGGXDS motif, predicted to be a P-loop motif involved in ATP binding.</text>
</comment>
<feature type="binding site" evidence="6">
    <location>
        <begin position="33"/>
        <end position="38"/>
    </location>
    <ligand>
        <name>ATP</name>
        <dbReference type="ChEBI" id="CHEBI:30616"/>
    </ligand>
</feature>
<dbReference type="GO" id="GO:0032267">
    <property type="term" value="F:tRNA(Ile)-lysidine synthase activity"/>
    <property type="evidence" value="ECO:0007669"/>
    <property type="project" value="UniProtKB-EC"/>
</dbReference>
<dbReference type="OrthoDB" id="9807403at2"/>
<dbReference type="InterPro" id="IPR014729">
    <property type="entry name" value="Rossmann-like_a/b/a_fold"/>
</dbReference>
<dbReference type="SUPFAM" id="SSF56037">
    <property type="entry name" value="PheT/TilS domain"/>
    <property type="match status" value="1"/>
</dbReference>
<dbReference type="CDD" id="cd01992">
    <property type="entry name" value="TilS_N"/>
    <property type="match status" value="1"/>
</dbReference>
<dbReference type="SUPFAM" id="SSF52402">
    <property type="entry name" value="Adenine nucleotide alpha hydrolases-like"/>
    <property type="match status" value="1"/>
</dbReference>
<evidence type="ECO:0000259" key="7">
    <source>
        <dbReference type="Pfam" id="PF01171"/>
    </source>
</evidence>
<evidence type="ECO:0000313" key="9">
    <source>
        <dbReference type="Proteomes" id="UP000029692"/>
    </source>
</evidence>
<dbReference type="InterPro" id="IPR012795">
    <property type="entry name" value="tRNA_Ile_lys_synt_N"/>
</dbReference>
<proteinExistence type="inferred from homology"/>
<dbReference type="Pfam" id="PF01171">
    <property type="entry name" value="ATP_bind_3"/>
    <property type="match status" value="1"/>
</dbReference>
<name>A0A098R279_9SPIO</name>
<dbReference type="GO" id="GO:0005524">
    <property type="term" value="F:ATP binding"/>
    <property type="evidence" value="ECO:0007669"/>
    <property type="project" value="UniProtKB-UniRule"/>
</dbReference>
<dbReference type="Proteomes" id="UP000029692">
    <property type="component" value="Unassembled WGS sequence"/>
</dbReference>
<comment type="function">
    <text evidence="6">Ligates lysine onto the cytidine present at position 34 of the AUA codon-specific tRNA(Ile) that contains the anticodon CAU, in an ATP-dependent manner. Cytidine is converted to lysidine, thus changing the amino acid specificity of the tRNA from methionine to isoleucine.</text>
</comment>
<gene>
    <name evidence="6" type="primary">tilS</name>
    <name evidence="8" type="ORF">DC28_01165</name>
</gene>
<evidence type="ECO:0000256" key="6">
    <source>
        <dbReference type="HAMAP-Rule" id="MF_01161"/>
    </source>
</evidence>
<dbReference type="EC" id="6.3.4.19" evidence="6"/>
<dbReference type="GO" id="GO:0005737">
    <property type="term" value="C:cytoplasm"/>
    <property type="evidence" value="ECO:0007669"/>
    <property type="project" value="UniProtKB-SubCell"/>
</dbReference>
<dbReference type="STRING" id="1480694.DC28_01165"/>
<evidence type="ECO:0000256" key="5">
    <source>
        <dbReference type="ARBA" id="ARBA00048539"/>
    </source>
</evidence>
<keyword evidence="9" id="KW-1185">Reference proteome</keyword>
<comment type="subcellular location">
    <subcellularLocation>
        <location evidence="6">Cytoplasm</location>
    </subcellularLocation>
</comment>
<dbReference type="RefSeq" id="WP_037544886.1">
    <property type="nucleotide sequence ID" value="NZ_JNUP01000003.1"/>
</dbReference>
<keyword evidence="6" id="KW-0963">Cytoplasm</keyword>
<comment type="similarity">
    <text evidence="6">Belongs to the tRNA(Ile)-lysidine synthase family.</text>
</comment>
<feature type="domain" description="tRNA(Ile)-lysidine/2-thiocytidine synthase N-terminal" evidence="7">
    <location>
        <begin position="28"/>
        <end position="236"/>
    </location>
</feature>
<dbReference type="Gene3D" id="3.40.50.620">
    <property type="entry name" value="HUPs"/>
    <property type="match status" value="1"/>
</dbReference>
<dbReference type="AlphaFoldDB" id="A0A098R279"/>
<reference evidence="8 9" key="1">
    <citation type="submission" date="2014-05" db="EMBL/GenBank/DDBJ databases">
        <title>De novo Genome Sequence of Spirocheata sp.</title>
        <authorList>
            <person name="Shivani Y."/>
            <person name="Subhash Y."/>
            <person name="Tushar L."/>
            <person name="Sasikala C."/>
            <person name="Ramana C.V."/>
        </authorList>
    </citation>
    <scope>NUCLEOTIDE SEQUENCE [LARGE SCALE GENOMIC DNA]</scope>
    <source>
        <strain evidence="8 9">JC230</strain>
    </source>
</reference>
<dbReference type="HAMAP" id="MF_01161">
    <property type="entry name" value="tRNA_Ile_lys_synt"/>
    <property type="match status" value="1"/>
</dbReference>
<evidence type="ECO:0000256" key="4">
    <source>
        <dbReference type="ARBA" id="ARBA00022840"/>
    </source>
</evidence>
<evidence type="ECO:0000256" key="1">
    <source>
        <dbReference type="ARBA" id="ARBA00022598"/>
    </source>
</evidence>
<keyword evidence="4 6" id="KW-0067">ATP-binding</keyword>
<dbReference type="eggNOG" id="COG0037">
    <property type="taxonomic scope" value="Bacteria"/>
</dbReference>
<keyword evidence="2 6" id="KW-0819">tRNA processing</keyword>
<keyword evidence="1 6" id="KW-0436">Ligase</keyword>
<sequence>MASTILTDLPSFLNRKLDEFGISPGATLLLGFSGGKDSTALLALLARLTLPGGWGGNGESRPRGPHSTSGSPRIKLIAVNIHHHLREEDEMAHEFALASRVCISLGVPLIRVHGNLLNPGTSLVEKGYSTEERARRFRLFHLRRLQKELNAEAVLLGHHRDDQLETILHQICSGRSFHRIEGMPESAPPVFRPLLQIPQNQLLAYLDQVFGAHHRIWHEDSSNASSEYLRNRLRHEALPLLRSLYPGLDKNLLRGFEGSKQDYQTLKILESAFFQRFPWEYHASTSSCLGSVSALETGEAEVLGEWIKRGIALLHTRHPGNRKDALYGYGGPRGLRFSGGFISSAVQNLKDGALTSGYGIVIYRDNREVVINPELALKSKRGYLCVLKKGGSFERRLPLPVKTHELVVRQSGGLPPGDILLRSPRLGEYFLLQNGIKKPISKLWHEYHVPMRLRGFCIILEQAGEKTAILVFQQEESPMVIPLKKRNSAASEPDLVFHIEPRYGVTQ</sequence>
<evidence type="ECO:0000256" key="3">
    <source>
        <dbReference type="ARBA" id="ARBA00022741"/>
    </source>
</evidence>
<keyword evidence="3 6" id="KW-0547">Nucleotide-binding</keyword>
<dbReference type="NCBIfam" id="TIGR02432">
    <property type="entry name" value="lysidine_TilS_N"/>
    <property type="match status" value="1"/>
</dbReference>
<evidence type="ECO:0000313" key="8">
    <source>
        <dbReference type="EMBL" id="KGE73851.1"/>
    </source>
</evidence>